<dbReference type="Gene3D" id="2.60.40.1470">
    <property type="entry name" value="ApaG domain"/>
    <property type="match status" value="2"/>
</dbReference>
<proteinExistence type="predicted"/>
<keyword evidence="2" id="KW-1133">Transmembrane helix</keyword>
<dbReference type="InterPro" id="IPR050718">
    <property type="entry name" value="ApaG-like"/>
</dbReference>
<gene>
    <name evidence="4" type="ORF">SCF082_LOCUS23600</name>
</gene>
<accession>A0ABP0LQ44</accession>
<feature type="transmembrane region" description="Helical" evidence="2">
    <location>
        <begin position="127"/>
        <end position="147"/>
    </location>
</feature>
<keyword evidence="5" id="KW-1185">Reference proteome</keyword>
<dbReference type="Proteomes" id="UP001642464">
    <property type="component" value="Unassembled WGS sequence"/>
</dbReference>
<name>A0ABP0LQ44_9DINO</name>
<dbReference type="Pfam" id="PF04379">
    <property type="entry name" value="DUF525"/>
    <property type="match status" value="2"/>
</dbReference>
<evidence type="ECO:0000313" key="5">
    <source>
        <dbReference type="Proteomes" id="UP001642464"/>
    </source>
</evidence>
<dbReference type="InterPro" id="IPR007474">
    <property type="entry name" value="ApaG_domain"/>
</dbReference>
<keyword evidence="2" id="KW-0472">Membrane</keyword>
<keyword evidence="2" id="KW-0812">Transmembrane</keyword>
<evidence type="ECO:0000256" key="1">
    <source>
        <dbReference type="SAM" id="MobiDB-lite"/>
    </source>
</evidence>
<dbReference type="PANTHER" id="PTHR47191:SF2">
    <property type="entry name" value="OS05G0170800 PROTEIN"/>
    <property type="match status" value="1"/>
</dbReference>
<dbReference type="PROSITE" id="PS51087">
    <property type="entry name" value="APAG"/>
    <property type="match status" value="1"/>
</dbReference>
<evidence type="ECO:0000313" key="4">
    <source>
        <dbReference type="EMBL" id="CAK9040669.1"/>
    </source>
</evidence>
<dbReference type="InterPro" id="IPR036767">
    <property type="entry name" value="ApaG_sf"/>
</dbReference>
<feature type="compositionally biased region" description="Acidic residues" evidence="1">
    <location>
        <begin position="7"/>
        <end position="18"/>
    </location>
</feature>
<dbReference type="EMBL" id="CAXAMM010017224">
    <property type="protein sequence ID" value="CAK9040669.1"/>
    <property type="molecule type" value="Genomic_DNA"/>
</dbReference>
<evidence type="ECO:0000256" key="2">
    <source>
        <dbReference type="SAM" id="Phobius"/>
    </source>
</evidence>
<dbReference type="SUPFAM" id="SSF110069">
    <property type="entry name" value="ApaG-like"/>
    <property type="match status" value="2"/>
</dbReference>
<feature type="domain" description="ApaG" evidence="3">
    <location>
        <begin position="462"/>
        <end position="616"/>
    </location>
</feature>
<feature type="region of interest" description="Disordered" evidence="1">
    <location>
        <begin position="1"/>
        <end position="34"/>
    </location>
</feature>
<feature type="transmembrane region" description="Helical" evidence="2">
    <location>
        <begin position="95"/>
        <end position="115"/>
    </location>
</feature>
<feature type="transmembrane region" description="Helical" evidence="2">
    <location>
        <begin position="167"/>
        <end position="185"/>
    </location>
</feature>
<dbReference type="PANTHER" id="PTHR47191">
    <property type="entry name" value="OS05G0170800 PROTEIN"/>
    <property type="match status" value="1"/>
</dbReference>
<protein>
    <submittedName>
        <fullName evidence="4">Protein ApaG</fullName>
    </submittedName>
</protein>
<sequence length="778" mass="86340">MPILALQEDEEAPSESEDSEQRLQEQNQKKQDAYRQKTINMELAKLTGIKGVPVPARPAPPQSPGRTKKVIPNDFITAKPKSALERTLNSTLGRAMTIFVFILNYALLIFVTISWNSPQRWLDGQALPMVCFAVLVATNLYTAVPVLSSYSGLMVSETGVDWKVYFVSYRLAYFTSVPGVIFMYFGPGDRAAFGQPEQPDISLTALAPASYKFFRATDGFVALNLTKGITETLQKTVHNRNVPRLSRYRDAEIVNNEEPFSNEVEPTVPPGFMETYRISPVFLEWAPCTTRYRISAGCLNQNQVIGWAVATARSLCTNLRMVSCREQDPLLDPVYHCATNPATWAKRTSSIQGICGRSVPPPAAEVIDELSALLLLDGWPENRLPNETHGWYDVWPEVRRIRACISDIERCDAQWMLGGLTAFLALLPLVIDCRTDAKIRGALAFQAVRSLVAGMEESMVWTEEEAKACFAMHHVLMLRDASKGGTRYGGDPYEVWKYFVTFTNRGEETVQMLTRHWIFVDAKGNLNAEVKGPGARGVTPVLPPGGEWSYEPRGLVRSRPSQEVKGMRSGTSLDTVFGSMHGSILDAAKAAHGSDPPNRCDVTSTSFQFDILKGSTSGSGSRSFSARVGRLALSNDGKPKDVPCIEEASEGLLPLTSVLSLERVILGARGEFHMAKDGLYYFQYDVQINNARDTEIEVLGHSWEVVDQEQRHEIVVAGDGVGGIYKHRRRALAAGDAFRVSGQLPAKTRFANAQGTYRAARWRRRRSSDYSRRKIGSD</sequence>
<comment type="caution">
    <text evidence="4">The sequence shown here is derived from an EMBL/GenBank/DDBJ whole genome shotgun (WGS) entry which is preliminary data.</text>
</comment>
<organism evidence="4 5">
    <name type="scientific">Durusdinium trenchii</name>
    <dbReference type="NCBI Taxonomy" id="1381693"/>
    <lineage>
        <taxon>Eukaryota</taxon>
        <taxon>Sar</taxon>
        <taxon>Alveolata</taxon>
        <taxon>Dinophyceae</taxon>
        <taxon>Suessiales</taxon>
        <taxon>Symbiodiniaceae</taxon>
        <taxon>Durusdinium</taxon>
    </lineage>
</organism>
<evidence type="ECO:0000259" key="3">
    <source>
        <dbReference type="PROSITE" id="PS51087"/>
    </source>
</evidence>
<feature type="compositionally biased region" description="Basic and acidic residues" evidence="1">
    <location>
        <begin position="19"/>
        <end position="34"/>
    </location>
</feature>
<reference evidence="4 5" key="1">
    <citation type="submission" date="2024-02" db="EMBL/GenBank/DDBJ databases">
        <authorList>
            <person name="Chen Y."/>
            <person name="Shah S."/>
            <person name="Dougan E. K."/>
            <person name="Thang M."/>
            <person name="Chan C."/>
        </authorList>
    </citation>
    <scope>NUCLEOTIDE SEQUENCE [LARGE SCALE GENOMIC DNA]</scope>
</reference>